<gene>
    <name evidence="11" type="ORF">SAMN04488026_10597</name>
</gene>
<keyword evidence="12" id="KW-1185">Reference proteome</keyword>
<keyword evidence="2 11" id="KW-0328">Glycosyltransferase</keyword>
<keyword evidence="5" id="KW-0448">Lipopolysaccharide biosynthesis</keyword>
<evidence type="ECO:0000256" key="7">
    <source>
        <dbReference type="ARBA" id="ARBA00023136"/>
    </source>
</evidence>
<keyword evidence="7 9" id="KW-0472">Membrane</keyword>
<feature type="transmembrane region" description="Helical" evidence="9">
    <location>
        <begin position="248"/>
        <end position="269"/>
    </location>
</feature>
<dbReference type="AlphaFoldDB" id="A0A1G9FS20"/>
<evidence type="ECO:0000313" key="12">
    <source>
        <dbReference type="Proteomes" id="UP000199382"/>
    </source>
</evidence>
<dbReference type="GO" id="GO:0009103">
    <property type="term" value="P:lipopolysaccharide biosynthetic process"/>
    <property type="evidence" value="ECO:0007669"/>
    <property type="project" value="UniProtKB-KW"/>
</dbReference>
<dbReference type="InterPro" id="IPR029044">
    <property type="entry name" value="Nucleotide-diphossugar_trans"/>
</dbReference>
<evidence type="ECO:0000256" key="5">
    <source>
        <dbReference type="ARBA" id="ARBA00022985"/>
    </source>
</evidence>
<protein>
    <submittedName>
        <fullName evidence="11">Dolichol-phosphate mannosyltransferase</fullName>
    </submittedName>
</protein>
<dbReference type="RefSeq" id="WP_212635122.1">
    <property type="nucleotide sequence ID" value="NZ_FNEK01000059.1"/>
</dbReference>
<dbReference type="STRING" id="571298.SAMN04488026_10597"/>
<keyword evidence="6 9" id="KW-1133">Transmembrane helix</keyword>
<dbReference type="GO" id="GO:0005886">
    <property type="term" value="C:plasma membrane"/>
    <property type="evidence" value="ECO:0007669"/>
    <property type="project" value="TreeGrafter"/>
</dbReference>
<feature type="transmembrane region" description="Helical" evidence="9">
    <location>
        <begin position="281"/>
        <end position="303"/>
    </location>
</feature>
<sequence>MGTREHCHPDLANQHDGAGMTRVSILIPALNEQDNVRNTYNRVIAVFDELPGYEPEIIFTDNHSSDRTFEILTEIAAADPRVRVIRFSRNVGYQASVLTAYRSASGACAIQLDCDLQDPPELIPQMLDTWCQGYHVVYGIRRSLPDGPVIAWLRRAFYALIDKISNDDLPRNAGEFRLTDRRILDELRRTDDRSPYVRGLISGMGFNQVGFEYDRQARTAGTSKFPLRSMIALAVDGLINHSLVPLRLASLISLTVGLITFLLLIGYTVGKLVFGQDWPAGFATTTILLLLSMTLNAMFLGILGEYIGRIFLQSKDLHRPLVEAELNPPEEGPARDSQSSGHHQSRREEPGLSAKHGDPSVSNAAE</sequence>
<evidence type="ECO:0000256" key="1">
    <source>
        <dbReference type="ARBA" id="ARBA00022475"/>
    </source>
</evidence>
<evidence type="ECO:0000256" key="8">
    <source>
        <dbReference type="SAM" id="MobiDB-lite"/>
    </source>
</evidence>
<dbReference type="PANTHER" id="PTHR48090:SF3">
    <property type="entry name" value="UNDECAPRENYL-PHOSPHATE 4-DEOXY-4-FORMAMIDO-L-ARABINOSE TRANSFERASE"/>
    <property type="match status" value="1"/>
</dbReference>
<evidence type="ECO:0000259" key="10">
    <source>
        <dbReference type="Pfam" id="PF00535"/>
    </source>
</evidence>
<reference evidence="11 12" key="1">
    <citation type="submission" date="2016-10" db="EMBL/GenBank/DDBJ databases">
        <authorList>
            <person name="de Groot N.N."/>
        </authorList>
    </citation>
    <scope>NUCLEOTIDE SEQUENCE [LARGE SCALE GENOMIC DNA]</scope>
    <source>
        <strain evidence="11 12">DSM 25294</strain>
    </source>
</reference>
<feature type="region of interest" description="Disordered" evidence="8">
    <location>
        <begin position="323"/>
        <end position="366"/>
    </location>
</feature>
<proteinExistence type="predicted"/>
<keyword evidence="4 9" id="KW-0812">Transmembrane</keyword>
<dbReference type="GO" id="GO:0016757">
    <property type="term" value="F:glycosyltransferase activity"/>
    <property type="evidence" value="ECO:0007669"/>
    <property type="project" value="UniProtKB-KW"/>
</dbReference>
<accession>A0A1G9FS20</accession>
<evidence type="ECO:0000256" key="4">
    <source>
        <dbReference type="ARBA" id="ARBA00022692"/>
    </source>
</evidence>
<feature type="compositionally biased region" description="Basic and acidic residues" evidence="8">
    <location>
        <begin position="346"/>
        <end position="358"/>
    </location>
</feature>
<evidence type="ECO:0000256" key="9">
    <source>
        <dbReference type="SAM" id="Phobius"/>
    </source>
</evidence>
<evidence type="ECO:0000256" key="2">
    <source>
        <dbReference type="ARBA" id="ARBA00022676"/>
    </source>
</evidence>
<evidence type="ECO:0000256" key="3">
    <source>
        <dbReference type="ARBA" id="ARBA00022679"/>
    </source>
</evidence>
<keyword evidence="3 11" id="KW-0808">Transferase</keyword>
<organism evidence="11 12">
    <name type="scientific">Aliiruegeria lutimaris</name>
    <dbReference type="NCBI Taxonomy" id="571298"/>
    <lineage>
        <taxon>Bacteria</taxon>
        <taxon>Pseudomonadati</taxon>
        <taxon>Pseudomonadota</taxon>
        <taxon>Alphaproteobacteria</taxon>
        <taxon>Rhodobacterales</taxon>
        <taxon>Roseobacteraceae</taxon>
        <taxon>Aliiruegeria</taxon>
    </lineage>
</organism>
<name>A0A1G9FS20_9RHOB</name>
<evidence type="ECO:0000256" key="6">
    <source>
        <dbReference type="ARBA" id="ARBA00022989"/>
    </source>
</evidence>
<dbReference type="InterPro" id="IPR050256">
    <property type="entry name" value="Glycosyltransferase_2"/>
</dbReference>
<evidence type="ECO:0000313" key="11">
    <source>
        <dbReference type="EMBL" id="SDK91204.1"/>
    </source>
</evidence>
<dbReference type="Proteomes" id="UP000199382">
    <property type="component" value="Unassembled WGS sequence"/>
</dbReference>
<dbReference type="SUPFAM" id="SSF53448">
    <property type="entry name" value="Nucleotide-diphospho-sugar transferases"/>
    <property type="match status" value="1"/>
</dbReference>
<keyword evidence="1" id="KW-1003">Cell membrane</keyword>
<dbReference type="PANTHER" id="PTHR48090">
    <property type="entry name" value="UNDECAPRENYL-PHOSPHATE 4-DEOXY-4-FORMAMIDO-L-ARABINOSE TRANSFERASE-RELATED"/>
    <property type="match status" value="1"/>
</dbReference>
<feature type="domain" description="Glycosyltransferase 2-like" evidence="10">
    <location>
        <begin position="24"/>
        <end position="187"/>
    </location>
</feature>
<dbReference type="EMBL" id="FNEK01000059">
    <property type="protein sequence ID" value="SDK91204.1"/>
    <property type="molecule type" value="Genomic_DNA"/>
</dbReference>
<dbReference type="Gene3D" id="3.90.550.10">
    <property type="entry name" value="Spore Coat Polysaccharide Biosynthesis Protein SpsA, Chain A"/>
    <property type="match status" value="1"/>
</dbReference>
<dbReference type="CDD" id="cd04187">
    <property type="entry name" value="DPM1_like_bac"/>
    <property type="match status" value="1"/>
</dbReference>
<dbReference type="InterPro" id="IPR001173">
    <property type="entry name" value="Glyco_trans_2-like"/>
</dbReference>
<dbReference type="Pfam" id="PF00535">
    <property type="entry name" value="Glycos_transf_2"/>
    <property type="match status" value="1"/>
</dbReference>